<dbReference type="EMBL" id="CP006939">
    <property type="protein sequence ID" value="AHC14693.1"/>
    <property type="molecule type" value="Genomic_DNA"/>
</dbReference>
<feature type="compositionally biased region" description="Polar residues" evidence="1">
    <location>
        <begin position="252"/>
        <end position="262"/>
    </location>
</feature>
<gene>
    <name evidence="2" type="ORF">L21SP2_1292</name>
</gene>
<accession>V5WFX0</accession>
<dbReference type="Proteomes" id="UP000018680">
    <property type="component" value="Chromosome"/>
</dbReference>
<proteinExistence type="predicted"/>
<dbReference type="KEGG" id="slr:L21SP2_1292"/>
<feature type="compositionally biased region" description="Basic and acidic residues" evidence="1">
    <location>
        <begin position="238"/>
        <end position="248"/>
    </location>
</feature>
<sequence length="275" mass="30448">MGLKKRHTFIKLKDFFLYAVPVKIGFTSGKILLSMSEREIALLESMKESPQQLRMRFVSPRFSHEIGLFLKILIKQIHSGNGAGNAVLVDLKILSPSDDFKTILIDLFQLYEELEQAWEARKESRTGIPTRLLQQAEISSALHLIIPGSGRYRCLVKEIGLTTCSLYISKSLAPALNNGIEQLSLEVVWSQGSFLVQAAITGTIQDTHQEGVKLLTAELQFSPALTDLLLPMIRMIEERTGDPPREDGGENGDSQSYNAQGGDSQGGDTEEAEIT</sequence>
<name>V5WFX0_9SPIO</name>
<evidence type="ECO:0000256" key="1">
    <source>
        <dbReference type="SAM" id="MobiDB-lite"/>
    </source>
</evidence>
<evidence type="ECO:0008006" key="4">
    <source>
        <dbReference type="Google" id="ProtNLM"/>
    </source>
</evidence>
<dbReference type="STRING" id="1307761.L21SP2_1292"/>
<protein>
    <recommendedName>
        <fullName evidence="4">PilZ domain-containing protein</fullName>
    </recommendedName>
</protein>
<dbReference type="HOGENOM" id="CLU_1011540_0_0_12"/>
<organism evidence="2 3">
    <name type="scientific">Salinispira pacifica</name>
    <dbReference type="NCBI Taxonomy" id="1307761"/>
    <lineage>
        <taxon>Bacteria</taxon>
        <taxon>Pseudomonadati</taxon>
        <taxon>Spirochaetota</taxon>
        <taxon>Spirochaetia</taxon>
        <taxon>Spirochaetales</taxon>
        <taxon>Spirochaetaceae</taxon>
        <taxon>Salinispira</taxon>
    </lineage>
</organism>
<evidence type="ECO:0000313" key="3">
    <source>
        <dbReference type="Proteomes" id="UP000018680"/>
    </source>
</evidence>
<evidence type="ECO:0000313" key="2">
    <source>
        <dbReference type="EMBL" id="AHC14693.1"/>
    </source>
</evidence>
<keyword evidence="3" id="KW-1185">Reference proteome</keyword>
<dbReference type="AlphaFoldDB" id="V5WFX0"/>
<reference evidence="2 3" key="1">
    <citation type="journal article" date="2015" name="Stand. Genomic Sci.">
        <title>Complete genome sequence and description of Salinispira pacifica gen. nov., sp. nov., a novel spirochaete isolated form a hypersaline microbial mat.</title>
        <authorList>
            <person name="Ben Hania W."/>
            <person name="Joseph M."/>
            <person name="Schumann P."/>
            <person name="Bunk B."/>
            <person name="Fiebig A."/>
            <person name="Sproer C."/>
            <person name="Klenk H.P."/>
            <person name="Fardeau M.L."/>
            <person name="Spring S."/>
        </authorList>
    </citation>
    <scope>NUCLEOTIDE SEQUENCE [LARGE SCALE GENOMIC DNA]</scope>
    <source>
        <strain evidence="2 3">L21-RPul-D2</strain>
    </source>
</reference>
<feature type="region of interest" description="Disordered" evidence="1">
    <location>
        <begin position="238"/>
        <end position="275"/>
    </location>
</feature>